<comment type="caution">
    <text evidence="2">The sequence shown here is derived from an EMBL/GenBank/DDBJ whole genome shotgun (WGS) entry which is preliminary data.</text>
</comment>
<reference evidence="2 3" key="1">
    <citation type="submission" date="2024-07" db="EMBL/GenBank/DDBJ databases">
        <title>Chromosome-level genome assembly of the water stick insect Ranatra chinensis (Heteroptera: Nepidae).</title>
        <authorList>
            <person name="Liu X."/>
        </authorList>
    </citation>
    <scope>NUCLEOTIDE SEQUENCE [LARGE SCALE GENOMIC DNA]</scope>
    <source>
        <strain evidence="2">Cailab_2021Rc</strain>
        <tissue evidence="2">Muscle</tissue>
    </source>
</reference>
<dbReference type="Proteomes" id="UP001558652">
    <property type="component" value="Unassembled WGS sequence"/>
</dbReference>
<dbReference type="Pfam" id="PF05239">
    <property type="entry name" value="PRC"/>
    <property type="match status" value="1"/>
</dbReference>
<dbReference type="InterPro" id="IPR011033">
    <property type="entry name" value="PRC_barrel-like_sf"/>
</dbReference>
<keyword evidence="3" id="KW-1185">Reference proteome</keyword>
<dbReference type="AlphaFoldDB" id="A0ABD0XTJ7"/>
<dbReference type="PANTHER" id="PTHR36505:SF1">
    <property type="entry name" value="BLR1072 PROTEIN"/>
    <property type="match status" value="1"/>
</dbReference>
<evidence type="ECO:0000313" key="2">
    <source>
        <dbReference type="EMBL" id="KAL1109992.1"/>
    </source>
</evidence>
<dbReference type="Gene3D" id="2.30.30.240">
    <property type="entry name" value="PRC-barrel domain"/>
    <property type="match status" value="1"/>
</dbReference>
<feature type="domain" description="PRC-barrel" evidence="1">
    <location>
        <begin position="11"/>
        <end position="84"/>
    </location>
</feature>
<protein>
    <recommendedName>
        <fullName evidence="1">PRC-barrel domain-containing protein</fullName>
    </recommendedName>
</protein>
<accession>A0ABD0XTJ7</accession>
<name>A0ABD0XTJ7_9HEMI</name>
<evidence type="ECO:0000313" key="3">
    <source>
        <dbReference type="Proteomes" id="UP001558652"/>
    </source>
</evidence>
<gene>
    <name evidence="2" type="ORF">AAG570_014024</name>
</gene>
<evidence type="ECO:0000259" key="1">
    <source>
        <dbReference type="Pfam" id="PF05239"/>
    </source>
</evidence>
<dbReference type="PANTHER" id="PTHR36505">
    <property type="entry name" value="BLR1072 PROTEIN"/>
    <property type="match status" value="1"/>
</dbReference>
<dbReference type="SUPFAM" id="SSF50346">
    <property type="entry name" value="PRC-barrel domain"/>
    <property type="match status" value="1"/>
</dbReference>
<sequence>MPTLSGHTRAISASRVNGTDVYNTEGDSIGHVEDVVLDKTSDKIMFAVIGFGGFLGIGQKFHAVPWSMLNYDSDKGGYVISMTREVLAQAPVYDMDELLKDDGQVESRSREYYGRFVPPPSTSGLDML</sequence>
<organism evidence="2 3">
    <name type="scientific">Ranatra chinensis</name>
    <dbReference type="NCBI Taxonomy" id="642074"/>
    <lineage>
        <taxon>Eukaryota</taxon>
        <taxon>Metazoa</taxon>
        <taxon>Ecdysozoa</taxon>
        <taxon>Arthropoda</taxon>
        <taxon>Hexapoda</taxon>
        <taxon>Insecta</taxon>
        <taxon>Pterygota</taxon>
        <taxon>Neoptera</taxon>
        <taxon>Paraneoptera</taxon>
        <taxon>Hemiptera</taxon>
        <taxon>Heteroptera</taxon>
        <taxon>Panheteroptera</taxon>
        <taxon>Nepomorpha</taxon>
        <taxon>Nepidae</taxon>
        <taxon>Ranatrinae</taxon>
        <taxon>Ranatra</taxon>
    </lineage>
</organism>
<dbReference type="InterPro" id="IPR027275">
    <property type="entry name" value="PRC-brl_dom"/>
</dbReference>
<proteinExistence type="predicted"/>
<dbReference type="EMBL" id="JBFDAA010000055">
    <property type="protein sequence ID" value="KAL1109992.1"/>
    <property type="molecule type" value="Genomic_DNA"/>
</dbReference>